<evidence type="ECO:0000313" key="2">
    <source>
        <dbReference type="Proteomes" id="UP000617979"/>
    </source>
</evidence>
<dbReference type="EMBL" id="BMEX01000003">
    <property type="protein sequence ID" value="GGA38459.1"/>
    <property type="molecule type" value="Genomic_DNA"/>
</dbReference>
<dbReference type="Proteomes" id="UP000617979">
    <property type="component" value="Unassembled WGS sequence"/>
</dbReference>
<proteinExistence type="predicted"/>
<keyword evidence="2" id="KW-1185">Reference proteome</keyword>
<gene>
    <name evidence="1" type="ORF">GCM10007416_09210</name>
</gene>
<protein>
    <submittedName>
        <fullName evidence="1">Uncharacterized protein</fullName>
    </submittedName>
</protein>
<reference evidence="2" key="1">
    <citation type="journal article" date="2019" name="Int. J. Syst. Evol. Microbiol.">
        <title>The Global Catalogue of Microorganisms (GCM) 10K type strain sequencing project: providing services to taxonomists for standard genome sequencing and annotation.</title>
        <authorList>
            <consortium name="The Broad Institute Genomics Platform"/>
            <consortium name="The Broad Institute Genome Sequencing Center for Infectious Disease"/>
            <person name="Wu L."/>
            <person name="Ma J."/>
        </authorList>
    </citation>
    <scope>NUCLEOTIDE SEQUENCE [LARGE SCALE GENOMIC DNA]</scope>
    <source>
        <strain evidence="2">CGMCC 1.12404</strain>
    </source>
</reference>
<comment type="caution">
    <text evidence="1">The sequence shown here is derived from an EMBL/GenBank/DDBJ whole genome shotgun (WGS) entry which is preliminary data.</text>
</comment>
<evidence type="ECO:0000313" key="1">
    <source>
        <dbReference type="EMBL" id="GGA38459.1"/>
    </source>
</evidence>
<accession>A0ABQ1G7W7</accession>
<sequence length="65" mass="7675">MEASLPSGWIRDCLQHQVSGEELEKIQAYMQAESWASPAFRRWRASVEEESRIPLRFHLEIDLKM</sequence>
<organism evidence="1 2">
    <name type="scientific">Kroppenstedtia guangzhouensis</name>
    <dbReference type="NCBI Taxonomy" id="1274356"/>
    <lineage>
        <taxon>Bacteria</taxon>
        <taxon>Bacillati</taxon>
        <taxon>Bacillota</taxon>
        <taxon>Bacilli</taxon>
        <taxon>Bacillales</taxon>
        <taxon>Thermoactinomycetaceae</taxon>
        <taxon>Kroppenstedtia</taxon>
    </lineage>
</organism>
<dbReference type="RefSeq" id="WP_188430386.1">
    <property type="nucleotide sequence ID" value="NZ_BMEX01000003.1"/>
</dbReference>
<name>A0ABQ1G7W7_9BACL</name>